<dbReference type="Pfam" id="PF09983">
    <property type="entry name" value="JetD_C"/>
    <property type="match status" value="1"/>
</dbReference>
<dbReference type="EMBL" id="QGQD01000025">
    <property type="protein sequence ID" value="TLD01899.1"/>
    <property type="molecule type" value="Genomic_DNA"/>
</dbReference>
<evidence type="ECO:0000259" key="1">
    <source>
        <dbReference type="Pfam" id="PF09983"/>
    </source>
</evidence>
<comment type="caution">
    <text evidence="2">The sequence shown here is derived from an EMBL/GenBank/DDBJ whole genome shotgun (WGS) entry which is preliminary data.</text>
</comment>
<feature type="domain" description="Wadjet protein JetD C-terminal" evidence="1">
    <location>
        <begin position="177"/>
        <end position="328"/>
    </location>
</feature>
<evidence type="ECO:0000313" key="2">
    <source>
        <dbReference type="EMBL" id="TLD01899.1"/>
    </source>
</evidence>
<accession>A0A4U8QB63</accession>
<name>A0A4U8QB63_9FIRM</name>
<dbReference type="InterPro" id="IPR024534">
    <property type="entry name" value="JetD_C"/>
</dbReference>
<organism evidence="2 3">
    <name type="scientific">Robinsoniella peoriensis</name>
    <dbReference type="NCBI Taxonomy" id="180332"/>
    <lineage>
        <taxon>Bacteria</taxon>
        <taxon>Bacillati</taxon>
        <taxon>Bacillota</taxon>
        <taxon>Clostridia</taxon>
        <taxon>Lachnospirales</taxon>
        <taxon>Lachnospiraceae</taxon>
        <taxon>Robinsoniella</taxon>
    </lineage>
</organism>
<reference evidence="2 3" key="1">
    <citation type="journal article" date="2019" name="Anaerobe">
        <title>Detection of Robinsoniella peoriensis in multiple bone samples of a trauma patient.</title>
        <authorList>
            <person name="Schrottner P."/>
            <person name="Hartwich K."/>
            <person name="Bunk B."/>
            <person name="Schober I."/>
            <person name="Helbig S."/>
            <person name="Rudolph W.W."/>
            <person name="Gunzer F."/>
        </authorList>
    </citation>
    <scope>NUCLEOTIDE SEQUENCE [LARGE SCALE GENOMIC DNA]</scope>
    <source>
        <strain evidence="2 3">DSM 106044</strain>
    </source>
</reference>
<sequence>MKIDISKIQKKRFRYEDILNLYPDMNYRQLFDILEELCESKQIAPIKKSGKTSFYPAVFREYKKLPPSVDYSCYIDEIAALNPRLNISRYLEKPGEFKELRDGICKLSEMLWKDDPRLQQKMSVKEKSFAIWGDEKYLESKSGSRILAFNQFDQVSLNYYYAPEPFFCRVFDQIAGDVIVIENKDTWYSIGEALKNSKNKRFLGVKAGLLVYGEGNKVTGEAALQTFVTEYGFEKRKILYAGDIDIAGILMFYGAVTHNREIMIQPFMPLYNKMAKRAKNLQMQPTDDNRGRDWNTGFLDLFEEQNREVVRKVLDENRRIPQEILSFQDYIGMCD</sequence>
<proteinExistence type="predicted"/>
<dbReference type="STRING" id="180332.GCA_000797495_04294"/>
<dbReference type="Proteomes" id="UP000306509">
    <property type="component" value="Unassembled WGS sequence"/>
</dbReference>
<dbReference type="AlphaFoldDB" id="A0A4U8QB63"/>
<dbReference type="RefSeq" id="WP_138002049.1">
    <property type="nucleotide sequence ID" value="NZ_QGQD01000025.1"/>
</dbReference>
<keyword evidence="3" id="KW-1185">Reference proteome</keyword>
<gene>
    <name evidence="2" type="ORF">DSM106044_01269</name>
</gene>
<evidence type="ECO:0000313" key="3">
    <source>
        <dbReference type="Proteomes" id="UP000306509"/>
    </source>
</evidence>
<protein>
    <recommendedName>
        <fullName evidence="1">Wadjet protein JetD C-terminal domain-containing protein</fullName>
    </recommendedName>
</protein>